<proteinExistence type="predicted"/>
<evidence type="ECO:0000313" key="2">
    <source>
        <dbReference type="EMBL" id="ALS63349.1"/>
    </source>
</evidence>
<protein>
    <recommendedName>
        <fullName evidence="4">Lipoprotein</fullName>
    </recommendedName>
</protein>
<name>A0ABN4JU63_9BURK</name>
<organism evidence="2 3">
    <name type="scientific">Pandoraea norimbergensis</name>
    <dbReference type="NCBI Taxonomy" id="93219"/>
    <lineage>
        <taxon>Bacteria</taxon>
        <taxon>Pseudomonadati</taxon>
        <taxon>Pseudomonadota</taxon>
        <taxon>Betaproteobacteria</taxon>
        <taxon>Burkholderiales</taxon>
        <taxon>Burkholderiaceae</taxon>
        <taxon>Pandoraea</taxon>
    </lineage>
</organism>
<feature type="region of interest" description="Disordered" evidence="1">
    <location>
        <begin position="125"/>
        <end position="147"/>
    </location>
</feature>
<keyword evidence="3" id="KW-1185">Reference proteome</keyword>
<gene>
    <name evidence="2" type="ORF">AT302_17085</name>
</gene>
<dbReference type="Proteomes" id="UP000060277">
    <property type="component" value="Chromosome"/>
</dbReference>
<feature type="compositionally biased region" description="Basic and acidic residues" evidence="1">
    <location>
        <begin position="132"/>
        <end position="147"/>
    </location>
</feature>
<sequence>MSACASPPANERETGSGGQLVRYSSRQVSVDLTDAQRETLRQLRDHVFAETQQARILEAISRTLTKEGYAPVSVDTETGVVEAERNTVLVPKWRQIARGVLKSRIGALPAKPDHERMAVIVAVRSAQGEPGKPGDRGDRGERGDRVQQVERGSLVRVRFDRTVWDSNGDARTETVLEKDVYDGFFSALDLAVRAN</sequence>
<dbReference type="EMBL" id="CP013480">
    <property type="protein sequence ID" value="ALS63349.1"/>
    <property type="molecule type" value="Genomic_DNA"/>
</dbReference>
<accession>A0ABN4JU63</accession>
<evidence type="ECO:0000313" key="3">
    <source>
        <dbReference type="Proteomes" id="UP000060277"/>
    </source>
</evidence>
<reference evidence="3" key="1">
    <citation type="submission" date="2015-12" db="EMBL/GenBank/DDBJ databases">
        <title>Complete genome sequence of Pandoraea norimbergensis DSM 11628.</title>
        <authorList>
            <person name="Ee R."/>
            <person name="Lim Y.-L."/>
            <person name="Yong D."/>
            <person name="Yin W.-F."/>
            <person name="Chan K.-G."/>
        </authorList>
    </citation>
    <scope>NUCLEOTIDE SEQUENCE [LARGE SCALE GENOMIC DNA]</scope>
    <source>
        <strain evidence="3">DSM 11628</strain>
    </source>
</reference>
<evidence type="ECO:0008006" key="4">
    <source>
        <dbReference type="Google" id="ProtNLM"/>
    </source>
</evidence>
<evidence type="ECO:0000256" key="1">
    <source>
        <dbReference type="SAM" id="MobiDB-lite"/>
    </source>
</evidence>